<keyword evidence="8" id="KW-1185">Reference proteome</keyword>
<dbReference type="Gene3D" id="1.10.1740.10">
    <property type="match status" value="1"/>
</dbReference>
<dbReference type="Pfam" id="PF08281">
    <property type="entry name" value="Sigma70_r4_2"/>
    <property type="match status" value="1"/>
</dbReference>
<dbReference type="InterPro" id="IPR014284">
    <property type="entry name" value="RNA_pol_sigma-70_dom"/>
</dbReference>
<dbReference type="PANTHER" id="PTHR43133">
    <property type="entry name" value="RNA POLYMERASE ECF-TYPE SIGMA FACTO"/>
    <property type="match status" value="1"/>
</dbReference>
<reference evidence="7 8" key="1">
    <citation type="submission" date="2019-01" db="EMBL/GenBank/DDBJ databases">
        <title>Sphingorhabdus lacus sp.nov., isolated from an oligotrophic freshwater lake.</title>
        <authorList>
            <person name="Park M."/>
        </authorList>
    </citation>
    <scope>NUCLEOTIDE SEQUENCE [LARGE SCALE GENOMIC DNA]</scope>
    <source>
        <strain evidence="7 8">IMCC26285</strain>
    </source>
</reference>
<protein>
    <submittedName>
        <fullName evidence="7">RNA polymerase sigma factor</fullName>
    </submittedName>
</protein>
<dbReference type="SUPFAM" id="SSF88659">
    <property type="entry name" value="Sigma3 and sigma4 domains of RNA polymerase sigma factors"/>
    <property type="match status" value="1"/>
</dbReference>
<proteinExistence type="inferred from homology"/>
<evidence type="ECO:0000256" key="4">
    <source>
        <dbReference type="ARBA" id="ARBA00023163"/>
    </source>
</evidence>
<accession>A0A6I4M088</accession>
<keyword evidence="3" id="KW-0731">Sigma factor</keyword>
<dbReference type="InterPro" id="IPR013325">
    <property type="entry name" value="RNA_pol_sigma_r2"/>
</dbReference>
<organism evidence="7 8">
    <name type="scientific">Sphingorhabdus profundilacus</name>
    <dbReference type="NCBI Taxonomy" id="2509718"/>
    <lineage>
        <taxon>Bacteria</taxon>
        <taxon>Pseudomonadati</taxon>
        <taxon>Pseudomonadota</taxon>
        <taxon>Alphaproteobacteria</taxon>
        <taxon>Sphingomonadales</taxon>
        <taxon>Sphingomonadaceae</taxon>
        <taxon>Sphingorhabdus</taxon>
    </lineage>
</organism>
<dbReference type="PANTHER" id="PTHR43133:SF63">
    <property type="entry name" value="RNA POLYMERASE SIGMA FACTOR FECI-RELATED"/>
    <property type="match status" value="1"/>
</dbReference>
<dbReference type="NCBIfam" id="TIGR02937">
    <property type="entry name" value="sigma70-ECF"/>
    <property type="match status" value="1"/>
</dbReference>
<evidence type="ECO:0000313" key="7">
    <source>
        <dbReference type="EMBL" id="MVZ97600.1"/>
    </source>
</evidence>
<name>A0A6I4M088_9SPHN</name>
<dbReference type="AlphaFoldDB" id="A0A6I4M088"/>
<dbReference type="Gene3D" id="1.10.10.10">
    <property type="entry name" value="Winged helix-like DNA-binding domain superfamily/Winged helix DNA-binding domain"/>
    <property type="match status" value="1"/>
</dbReference>
<comment type="similarity">
    <text evidence="1">Belongs to the sigma-70 factor family. ECF subfamily.</text>
</comment>
<dbReference type="InterPro" id="IPR007627">
    <property type="entry name" value="RNA_pol_sigma70_r2"/>
</dbReference>
<dbReference type="OrthoDB" id="7190058at2"/>
<dbReference type="CDD" id="cd06171">
    <property type="entry name" value="Sigma70_r4"/>
    <property type="match status" value="1"/>
</dbReference>
<dbReference type="SUPFAM" id="SSF88946">
    <property type="entry name" value="Sigma2 domain of RNA polymerase sigma factors"/>
    <property type="match status" value="1"/>
</dbReference>
<evidence type="ECO:0000259" key="5">
    <source>
        <dbReference type="Pfam" id="PF04542"/>
    </source>
</evidence>
<evidence type="ECO:0000256" key="3">
    <source>
        <dbReference type="ARBA" id="ARBA00023082"/>
    </source>
</evidence>
<feature type="domain" description="RNA polymerase sigma-70 region 2" evidence="5">
    <location>
        <begin position="18"/>
        <end position="82"/>
    </location>
</feature>
<dbReference type="RefSeq" id="WP_160353608.1">
    <property type="nucleotide sequence ID" value="NZ_SDWJ01000002.1"/>
</dbReference>
<dbReference type="InterPro" id="IPR013249">
    <property type="entry name" value="RNA_pol_sigma70_r4_t2"/>
</dbReference>
<evidence type="ECO:0000259" key="6">
    <source>
        <dbReference type="Pfam" id="PF08281"/>
    </source>
</evidence>
<dbReference type="InterPro" id="IPR013324">
    <property type="entry name" value="RNA_pol_sigma_r3/r4-like"/>
</dbReference>
<dbReference type="InterPro" id="IPR039425">
    <property type="entry name" value="RNA_pol_sigma-70-like"/>
</dbReference>
<evidence type="ECO:0000256" key="1">
    <source>
        <dbReference type="ARBA" id="ARBA00010641"/>
    </source>
</evidence>
<evidence type="ECO:0000256" key="2">
    <source>
        <dbReference type="ARBA" id="ARBA00023015"/>
    </source>
</evidence>
<dbReference type="GO" id="GO:0003677">
    <property type="term" value="F:DNA binding"/>
    <property type="evidence" value="ECO:0007669"/>
    <property type="project" value="InterPro"/>
</dbReference>
<feature type="domain" description="RNA polymerase sigma factor 70 region 4 type 2" evidence="6">
    <location>
        <begin position="120"/>
        <end position="172"/>
    </location>
</feature>
<keyword evidence="4" id="KW-0804">Transcription</keyword>
<dbReference type="Proteomes" id="UP000471147">
    <property type="component" value="Unassembled WGS sequence"/>
</dbReference>
<dbReference type="EMBL" id="SDWJ01000002">
    <property type="protein sequence ID" value="MVZ97600.1"/>
    <property type="molecule type" value="Genomic_DNA"/>
</dbReference>
<dbReference type="InterPro" id="IPR036388">
    <property type="entry name" value="WH-like_DNA-bd_sf"/>
</dbReference>
<dbReference type="GO" id="GO:0006352">
    <property type="term" value="P:DNA-templated transcription initiation"/>
    <property type="evidence" value="ECO:0007669"/>
    <property type="project" value="InterPro"/>
</dbReference>
<dbReference type="GO" id="GO:0016987">
    <property type="term" value="F:sigma factor activity"/>
    <property type="evidence" value="ECO:0007669"/>
    <property type="project" value="UniProtKB-KW"/>
</dbReference>
<evidence type="ECO:0000313" key="8">
    <source>
        <dbReference type="Proteomes" id="UP000471147"/>
    </source>
</evidence>
<keyword evidence="2" id="KW-0805">Transcription regulation</keyword>
<gene>
    <name evidence="7" type="ORF">EUU23_07760</name>
</gene>
<comment type="caution">
    <text evidence="7">The sequence shown here is derived from an EMBL/GenBank/DDBJ whole genome shotgun (WGS) entry which is preliminary data.</text>
</comment>
<sequence>MTVDQDSEEQPAGLRSHYEMLQPKLRRFLTARLGSPADAEDLMQDLWIKLGQIPSGPVGNPSAYLHKMTLNLANDYVRSRMRQRGREAAWSDVMIAEPNSLAVDPSPSPEAALAAKSELDILLRAIRTLPERAQQVFRKHRIEGASHAEVAAEFGISKSAVEKNMATAMKHLMRAMQEDDET</sequence>
<dbReference type="Pfam" id="PF04542">
    <property type="entry name" value="Sigma70_r2"/>
    <property type="match status" value="1"/>
</dbReference>